<comment type="caution">
    <text evidence="2">The sequence shown here is derived from an EMBL/GenBank/DDBJ whole genome shotgun (WGS) entry which is preliminary data.</text>
</comment>
<dbReference type="EMBL" id="LLXZ01000092">
    <property type="protein sequence ID" value="KRR08270.1"/>
    <property type="molecule type" value="Genomic_DNA"/>
</dbReference>
<name>A0A0R3LMC3_9BRAD</name>
<keyword evidence="1" id="KW-0812">Transmembrane</keyword>
<dbReference type="STRING" id="280332.CQ12_37245"/>
<keyword evidence="1" id="KW-0472">Membrane</keyword>
<dbReference type="Proteomes" id="UP000050863">
    <property type="component" value="Unassembled WGS sequence"/>
</dbReference>
<organism evidence="2 3">
    <name type="scientific">Bradyrhizobium jicamae</name>
    <dbReference type="NCBI Taxonomy" id="280332"/>
    <lineage>
        <taxon>Bacteria</taxon>
        <taxon>Pseudomonadati</taxon>
        <taxon>Pseudomonadota</taxon>
        <taxon>Alphaproteobacteria</taxon>
        <taxon>Hyphomicrobiales</taxon>
        <taxon>Nitrobacteraceae</taxon>
        <taxon>Bradyrhizobium</taxon>
    </lineage>
</organism>
<dbReference type="AlphaFoldDB" id="A0A0R3LMC3"/>
<feature type="transmembrane region" description="Helical" evidence="1">
    <location>
        <begin position="71"/>
        <end position="100"/>
    </location>
</feature>
<protein>
    <submittedName>
        <fullName evidence="2">Uncharacterized protein</fullName>
    </submittedName>
</protein>
<proteinExistence type="predicted"/>
<sequence length="107" mass="11949">MMLTLECGSRLSEETLRRTLNEHGLLDLGKVGCASEPFRASFDEIRQARDGVWRRDWQETRFDMKAAAEYALGYAAVALLLVNLLGLAFVAVRAVFGWIATGYRPAP</sequence>
<reference evidence="2 3" key="1">
    <citation type="submission" date="2014-03" db="EMBL/GenBank/DDBJ databases">
        <title>Bradyrhizobium valentinum sp. nov., isolated from effective nodules of Lupinus mariae-josephae, a lupine endemic of basic-lime soils in Eastern Spain.</title>
        <authorList>
            <person name="Duran D."/>
            <person name="Rey L."/>
            <person name="Navarro A."/>
            <person name="Busquets A."/>
            <person name="Imperial J."/>
            <person name="Ruiz-Argueso T."/>
        </authorList>
    </citation>
    <scope>NUCLEOTIDE SEQUENCE [LARGE SCALE GENOMIC DNA]</scope>
    <source>
        <strain evidence="2 3">PAC68</strain>
    </source>
</reference>
<evidence type="ECO:0000313" key="3">
    <source>
        <dbReference type="Proteomes" id="UP000050863"/>
    </source>
</evidence>
<keyword evidence="3" id="KW-1185">Reference proteome</keyword>
<accession>A0A0R3LMC3</accession>
<keyword evidence="1" id="KW-1133">Transmembrane helix</keyword>
<evidence type="ECO:0000256" key="1">
    <source>
        <dbReference type="SAM" id="Phobius"/>
    </source>
</evidence>
<evidence type="ECO:0000313" key="2">
    <source>
        <dbReference type="EMBL" id="KRR08270.1"/>
    </source>
</evidence>
<gene>
    <name evidence="2" type="ORF">CQ12_37245</name>
</gene>